<evidence type="ECO:0000313" key="12">
    <source>
        <dbReference type="Proteomes" id="UP000219285"/>
    </source>
</evidence>
<dbReference type="Pfam" id="PF04262">
    <property type="entry name" value="Glu_cys_ligase"/>
    <property type="match status" value="1"/>
</dbReference>
<dbReference type="EMBL" id="CP052766">
    <property type="protein sequence ID" value="QJR79920.1"/>
    <property type="molecule type" value="Genomic_DNA"/>
</dbReference>
<reference evidence="11 12" key="2">
    <citation type="submission" date="2020-04" db="EMBL/GenBank/DDBJ databases">
        <title>Complete genome sequence of Alteromonas pelagimontana 5.12T.</title>
        <authorList>
            <person name="Sinha R.K."/>
            <person name="Krishnan K.P."/>
            <person name="Kurian J.P."/>
        </authorList>
    </citation>
    <scope>NUCLEOTIDE SEQUENCE [LARGE SCALE GENOMIC DNA]</scope>
    <source>
        <strain evidence="11 12">5.12</strain>
    </source>
</reference>
<dbReference type="UniPathway" id="UPA00142">
    <property type="reaction ID" value="UER00209"/>
</dbReference>
<feature type="domain" description="Glutamate--cysteine ligase" evidence="10">
    <location>
        <begin position="37"/>
        <end position="407"/>
    </location>
</feature>
<dbReference type="GO" id="GO:0005524">
    <property type="term" value="F:ATP binding"/>
    <property type="evidence" value="ECO:0007669"/>
    <property type="project" value="UniProtKB-KW"/>
</dbReference>
<proteinExistence type="inferred from homology"/>
<evidence type="ECO:0000313" key="11">
    <source>
        <dbReference type="EMBL" id="QJR79920.1"/>
    </source>
</evidence>
<dbReference type="GO" id="GO:0005829">
    <property type="term" value="C:cytosol"/>
    <property type="evidence" value="ECO:0007669"/>
    <property type="project" value="TreeGrafter"/>
</dbReference>
<dbReference type="HAMAP" id="MF_00578">
    <property type="entry name" value="Glu_cys_ligase"/>
    <property type="match status" value="1"/>
</dbReference>
<dbReference type="PANTHER" id="PTHR38761:SF1">
    <property type="entry name" value="GLUTAMATE--CYSTEINE LIGASE"/>
    <property type="match status" value="1"/>
</dbReference>
<dbReference type="GO" id="GO:0004357">
    <property type="term" value="F:glutamate-cysteine ligase activity"/>
    <property type="evidence" value="ECO:0007669"/>
    <property type="project" value="UniProtKB-UniRule"/>
</dbReference>
<keyword evidence="4 8" id="KW-0317">Glutathione biosynthesis</keyword>
<evidence type="ECO:0000256" key="1">
    <source>
        <dbReference type="ARBA" id="ARBA00005006"/>
    </source>
</evidence>
<protein>
    <recommendedName>
        <fullName evidence="8">Glutamate--cysteine ligase</fullName>
        <ecNumber evidence="8">6.3.2.2</ecNumber>
    </recommendedName>
    <alternativeName>
        <fullName evidence="8">Gamma-ECS</fullName>
        <shortName evidence="8">GCS</shortName>
    </alternativeName>
    <alternativeName>
        <fullName evidence="8">Gamma-glutamylcysteine synthetase</fullName>
    </alternativeName>
</protein>
<reference evidence="12" key="1">
    <citation type="submission" date="2014-12" db="EMBL/GenBank/DDBJ databases">
        <title>Complete genome sequence of a multi-drug resistant Klebsiella pneumoniae.</title>
        <authorList>
            <person name="Hua X."/>
            <person name="Chen Q."/>
            <person name="Li X."/>
            <person name="Feng Y."/>
            <person name="Ruan Z."/>
            <person name="Yu Y."/>
        </authorList>
    </citation>
    <scope>NUCLEOTIDE SEQUENCE [LARGE SCALE GENOMIC DNA]</scope>
    <source>
        <strain evidence="12">5.12</strain>
    </source>
</reference>
<dbReference type="KEGG" id="apel:CA267_003530"/>
<evidence type="ECO:0000256" key="6">
    <source>
        <dbReference type="ARBA" id="ARBA00022840"/>
    </source>
</evidence>
<keyword evidence="5 8" id="KW-0547">Nucleotide-binding</keyword>
<dbReference type="Gene3D" id="3.30.590.20">
    <property type="match status" value="1"/>
</dbReference>
<keyword evidence="12" id="KW-1185">Reference proteome</keyword>
<dbReference type="InterPro" id="IPR007370">
    <property type="entry name" value="Glu_cys_ligase"/>
</dbReference>
<evidence type="ECO:0000256" key="7">
    <source>
        <dbReference type="ARBA" id="ARBA00048819"/>
    </source>
</evidence>
<comment type="pathway">
    <text evidence="1 8 9">Sulfur metabolism; glutathione biosynthesis; glutathione from L-cysteine and L-glutamate: step 1/2.</text>
</comment>
<evidence type="ECO:0000259" key="10">
    <source>
        <dbReference type="Pfam" id="PF04262"/>
    </source>
</evidence>
<name>A0A6M4MBE6_9ALTE</name>
<dbReference type="Proteomes" id="UP000219285">
    <property type="component" value="Chromosome"/>
</dbReference>
<dbReference type="EC" id="6.3.2.2" evidence="8"/>
<gene>
    <name evidence="8" type="primary">gshA</name>
    <name evidence="11" type="ORF">CA267_003530</name>
</gene>
<dbReference type="InterPro" id="IPR006334">
    <property type="entry name" value="Glut_cys_ligase"/>
</dbReference>
<dbReference type="AlphaFoldDB" id="A0A6M4MBE6"/>
<evidence type="ECO:0000256" key="2">
    <source>
        <dbReference type="ARBA" id="ARBA00008772"/>
    </source>
</evidence>
<evidence type="ECO:0000256" key="9">
    <source>
        <dbReference type="RuleBase" id="RU004391"/>
    </source>
</evidence>
<dbReference type="InterPro" id="IPR014746">
    <property type="entry name" value="Gln_synth/guanido_kin_cat_dom"/>
</dbReference>
<dbReference type="GO" id="GO:0046872">
    <property type="term" value="F:metal ion binding"/>
    <property type="evidence" value="ECO:0007669"/>
    <property type="project" value="TreeGrafter"/>
</dbReference>
<evidence type="ECO:0000256" key="5">
    <source>
        <dbReference type="ARBA" id="ARBA00022741"/>
    </source>
</evidence>
<comment type="similarity">
    <text evidence="2 8">Belongs to the glutamate--cysteine ligase type 1 family. Type 1 subfamily.</text>
</comment>
<dbReference type="GO" id="GO:0006750">
    <property type="term" value="P:glutathione biosynthetic process"/>
    <property type="evidence" value="ECO:0007669"/>
    <property type="project" value="UniProtKB-UniRule"/>
</dbReference>
<accession>A0A6M4MBE6</accession>
<evidence type="ECO:0000256" key="4">
    <source>
        <dbReference type="ARBA" id="ARBA00022684"/>
    </source>
</evidence>
<dbReference type="NCBIfam" id="TIGR01434">
    <property type="entry name" value="glu_cys_ligase"/>
    <property type="match status" value="1"/>
</dbReference>
<organism evidence="11 12">
    <name type="scientific">Alteromonas pelagimontana</name>
    <dbReference type="NCBI Taxonomy" id="1858656"/>
    <lineage>
        <taxon>Bacteria</taxon>
        <taxon>Pseudomonadati</taxon>
        <taxon>Pseudomonadota</taxon>
        <taxon>Gammaproteobacteria</taxon>
        <taxon>Alteromonadales</taxon>
        <taxon>Alteromonadaceae</taxon>
        <taxon>Alteromonas/Salinimonas group</taxon>
        <taxon>Alteromonas</taxon>
    </lineage>
</organism>
<keyword evidence="6 8" id="KW-0067">ATP-binding</keyword>
<dbReference type="OrthoDB" id="9803907at2"/>
<sequence length="556" mass="62880">MTILNLNGIPPLKRECLPLWIIDLTSTELSFSQRVAALDTPEFLQTLTQIKRGVEREGLRIQSNGKLATTPHSPALGAALTHESITTDYSEVLLEFITPPETDANVTIEQLQDIHKFVMSHIDGEKLWPMSMPCFIDDENDIPVAYFGESNVGKMKRIYRLGLKNRYGSMMQAIAGVHYNFSFPLDFWQQWDALHGSPHNQDQISADYLALVRNYRRLCWLIPYLYGASPALCSSFLKGKTHKLPFKKVGKGTYYLPYATSLRMSDLGYTNAEQSALHICYNQLDNYVNLLRTAMNTESSTYKKFSAGKDGNYQQLSPNILQIENELYSPIRPKQPTASMEKPTDALVRRGVSYIEVRALDVNPFTPVGISRDQMDFLDVFLLTCLLIPSKTLDAEQLMEANENLTSIVLEGRKPHLQLKKDGQPIAMHTWTERLFDELAQAAKLLDKAHASSRYSAAVTREWAKIKDPELTPSGQILSALRKDNADNSAFGLLLAKEYTDAFANFPYTHQSAEDFETMAKASLEAQRTIEANDDKDFDTFIRAYYNEPPAKKMPD</sequence>
<dbReference type="PANTHER" id="PTHR38761">
    <property type="entry name" value="GLUTAMATE--CYSTEINE LIGASE"/>
    <property type="match status" value="1"/>
</dbReference>
<comment type="catalytic activity">
    <reaction evidence="7 8 9">
        <text>L-cysteine + L-glutamate + ATP = gamma-L-glutamyl-L-cysteine + ADP + phosphate + H(+)</text>
        <dbReference type="Rhea" id="RHEA:13285"/>
        <dbReference type="ChEBI" id="CHEBI:15378"/>
        <dbReference type="ChEBI" id="CHEBI:29985"/>
        <dbReference type="ChEBI" id="CHEBI:30616"/>
        <dbReference type="ChEBI" id="CHEBI:35235"/>
        <dbReference type="ChEBI" id="CHEBI:43474"/>
        <dbReference type="ChEBI" id="CHEBI:58173"/>
        <dbReference type="ChEBI" id="CHEBI:456216"/>
        <dbReference type="EC" id="6.3.2.2"/>
    </reaction>
</comment>
<evidence type="ECO:0000256" key="8">
    <source>
        <dbReference type="HAMAP-Rule" id="MF_00578"/>
    </source>
</evidence>
<keyword evidence="3 8" id="KW-0436">Ligase</keyword>
<dbReference type="SUPFAM" id="SSF55931">
    <property type="entry name" value="Glutamine synthetase/guanido kinase"/>
    <property type="match status" value="1"/>
</dbReference>
<evidence type="ECO:0000256" key="3">
    <source>
        <dbReference type="ARBA" id="ARBA00022598"/>
    </source>
</evidence>